<accession>A0A0D0C989</accession>
<reference evidence="2 3" key="1">
    <citation type="submission" date="2014-04" db="EMBL/GenBank/DDBJ databases">
        <authorList>
            <consortium name="DOE Joint Genome Institute"/>
            <person name="Kuo A."/>
            <person name="Kohler A."/>
            <person name="Jargeat P."/>
            <person name="Nagy L.G."/>
            <person name="Floudas D."/>
            <person name="Copeland A."/>
            <person name="Barry K.W."/>
            <person name="Cichocki N."/>
            <person name="Veneault-Fourrey C."/>
            <person name="LaButti K."/>
            <person name="Lindquist E.A."/>
            <person name="Lipzen A."/>
            <person name="Lundell T."/>
            <person name="Morin E."/>
            <person name="Murat C."/>
            <person name="Sun H."/>
            <person name="Tunlid A."/>
            <person name="Henrissat B."/>
            <person name="Grigoriev I.V."/>
            <person name="Hibbett D.S."/>
            <person name="Martin F."/>
            <person name="Nordberg H.P."/>
            <person name="Cantor M.N."/>
            <person name="Hua S.X."/>
        </authorList>
    </citation>
    <scope>NUCLEOTIDE SEQUENCE [LARGE SCALE GENOMIC DNA]</scope>
    <source>
        <strain evidence="2 3">Ve08.2h10</strain>
    </source>
</reference>
<evidence type="ECO:0000256" key="1">
    <source>
        <dbReference type="SAM" id="MobiDB-lite"/>
    </source>
</evidence>
<dbReference type="InParanoid" id="A0A0D0C989"/>
<feature type="region of interest" description="Disordered" evidence="1">
    <location>
        <begin position="265"/>
        <end position="313"/>
    </location>
</feature>
<sequence>DPHERNGVAIAWSLDPHNSLGGTQVALIEKVMTEKNDQLLTSESFSKGVMWTNMKERGGFTKNWIYGHVSKEPTISLISGFWPLPLADQGEYLRCLWTLDWKSQMTALIAELILKAFDPAIAVMYNLLDSQGNTTQTWGIRLSKCTQWSPWMEQETSKVQIGITPITVKKLILCPICLGIPLAKAEHTPDHCGRLKILNQKRTKDNLQEVKITPQGVAWVNAPPELDVQTTLHSLLLENKLLKQGVSNLEEKVETLTTKLEEVTKALAQKADQHSSQPKKPQKEQEKHEGSGHKGTRGRGNGRSGRRGGAPVA</sequence>
<dbReference type="Proteomes" id="UP000054538">
    <property type="component" value="Unassembled WGS sequence"/>
</dbReference>
<reference evidence="3" key="2">
    <citation type="submission" date="2015-01" db="EMBL/GenBank/DDBJ databases">
        <title>Evolutionary Origins and Diversification of the Mycorrhizal Mutualists.</title>
        <authorList>
            <consortium name="DOE Joint Genome Institute"/>
            <consortium name="Mycorrhizal Genomics Consortium"/>
            <person name="Kohler A."/>
            <person name="Kuo A."/>
            <person name="Nagy L.G."/>
            <person name="Floudas D."/>
            <person name="Copeland A."/>
            <person name="Barry K.W."/>
            <person name="Cichocki N."/>
            <person name="Veneault-Fourrey C."/>
            <person name="LaButti K."/>
            <person name="Lindquist E.A."/>
            <person name="Lipzen A."/>
            <person name="Lundell T."/>
            <person name="Morin E."/>
            <person name="Murat C."/>
            <person name="Riley R."/>
            <person name="Ohm R."/>
            <person name="Sun H."/>
            <person name="Tunlid A."/>
            <person name="Henrissat B."/>
            <person name="Grigoriev I.V."/>
            <person name="Hibbett D.S."/>
            <person name="Martin F."/>
        </authorList>
    </citation>
    <scope>NUCLEOTIDE SEQUENCE [LARGE SCALE GENOMIC DNA]</scope>
    <source>
        <strain evidence="3">Ve08.2h10</strain>
    </source>
</reference>
<protein>
    <submittedName>
        <fullName evidence="2">Uncharacterized protein</fullName>
    </submittedName>
</protein>
<dbReference type="AlphaFoldDB" id="A0A0D0C989"/>
<feature type="compositionally biased region" description="Basic and acidic residues" evidence="1">
    <location>
        <begin position="281"/>
        <end position="292"/>
    </location>
</feature>
<keyword evidence="3" id="KW-1185">Reference proteome</keyword>
<evidence type="ECO:0000313" key="3">
    <source>
        <dbReference type="Proteomes" id="UP000054538"/>
    </source>
</evidence>
<gene>
    <name evidence="2" type="ORF">PAXRUDRAFT_181107</name>
</gene>
<evidence type="ECO:0000313" key="2">
    <source>
        <dbReference type="EMBL" id="KIK72228.1"/>
    </source>
</evidence>
<dbReference type="EMBL" id="KN831074">
    <property type="protein sequence ID" value="KIK72228.1"/>
    <property type="molecule type" value="Genomic_DNA"/>
</dbReference>
<organism evidence="2 3">
    <name type="scientific">Paxillus rubicundulus Ve08.2h10</name>
    <dbReference type="NCBI Taxonomy" id="930991"/>
    <lineage>
        <taxon>Eukaryota</taxon>
        <taxon>Fungi</taxon>
        <taxon>Dikarya</taxon>
        <taxon>Basidiomycota</taxon>
        <taxon>Agaricomycotina</taxon>
        <taxon>Agaricomycetes</taxon>
        <taxon>Agaricomycetidae</taxon>
        <taxon>Boletales</taxon>
        <taxon>Paxilineae</taxon>
        <taxon>Paxillaceae</taxon>
        <taxon>Paxillus</taxon>
    </lineage>
</organism>
<feature type="non-terminal residue" evidence="2">
    <location>
        <position position="1"/>
    </location>
</feature>
<name>A0A0D0C989_9AGAM</name>
<dbReference type="HOGENOM" id="CLU_058870_0_0_1"/>
<proteinExistence type="predicted"/>
<dbReference type="OrthoDB" id="10441954at2759"/>